<comment type="caution">
    <text evidence="4">The sequence shown here is derived from an EMBL/GenBank/DDBJ whole genome shotgun (WGS) entry which is preliminary data.</text>
</comment>
<evidence type="ECO:0000313" key="5">
    <source>
        <dbReference type="Proteomes" id="UP001648503"/>
    </source>
</evidence>
<feature type="domain" description="Reverse transcriptase/retrotransposon-derived protein RNase H-like" evidence="2">
    <location>
        <begin position="66"/>
        <end position="170"/>
    </location>
</feature>
<evidence type="ECO:0000259" key="2">
    <source>
        <dbReference type="Pfam" id="PF17919"/>
    </source>
</evidence>
<name>A0ABQ8FFS7_9FUNG</name>
<dbReference type="InterPro" id="IPR043128">
    <property type="entry name" value="Rev_trsase/Diguanyl_cyclase"/>
</dbReference>
<evidence type="ECO:0000256" key="1">
    <source>
        <dbReference type="ARBA" id="ARBA00023268"/>
    </source>
</evidence>
<keyword evidence="1" id="KW-0511">Multifunctional enzyme</keyword>
<dbReference type="PANTHER" id="PTHR37984:SF5">
    <property type="entry name" value="PROTEIN NYNRIN-LIKE"/>
    <property type="match status" value="1"/>
</dbReference>
<dbReference type="InterPro" id="IPR043502">
    <property type="entry name" value="DNA/RNA_pol_sf"/>
</dbReference>
<dbReference type="SUPFAM" id="SSF56672">
    <property type="entry name" value="DNA/RNA polymerases"/>
    <property type="match status" value="1"/>
</dbReference>
<dbReference type="InterPro" id="IPR041577">
    <property type="entry name" value="RT_RNaseH_2"/>
</dbReference>
<dbReference type="Gene3D" id="3.30.70.270">
    <property type="match status" value="1"/>
</dbReference>
<dbReference type="Gene3D" id="1.10.340.70">
    <property type="match status" value="1"/>
</dbReference>
<dbReference type="PANTHER" id="PTHR37984">
    <property type="entry name" value="PROTEIN CBG26694"/>
    <property type="match status" value="1"/>
</dbReference>
<dbReference type="EMBL" id="JAFCIX010000260">
    <property type="protein sequence ID" value="KAH6595998.1"/>
    <property type="molecule type" value="Genomic_DNA"/>
</dbReference>
<proteinExistence type="predicted"/>
<gene>
    <name evidence="4" type="ORF">BASA50_005471</name>
</gene>
<dbReference type="Pfam" id="PF17921">
    <property type="entry name" value="Integrase_H2C2"/>
    <property type="match status" value="1"/>
</dbReference>
<sequence length="389" mass="43803">MSENGISIDSRNISSVVDWPIPTTGRQIEQYLGLINYFRDFIPIYSTIAAPLECLRKHTSLPVERWSQHQLDSFNLLKNILTQAPFLSFPNFCEPFIIATDTSDAGIDAVLYQLKDPCSPDTVQNRKWVMFSARAINSSERNYSATKRELLAIVFALGKFHYYIWGSHFDLFTDHRTLTFIFSQKNLNPNPTGSKFSYLTPSPSTIVLDYITNNVPTNHSSALSHHPVHTDFAEPPSDVVPESERQGEIELSHLKGHFGVKATLLDLIKQGKFWPSMRTDIESQLKSCPACRRWTITKVGYHPLTPITSEHPMDVIAMDTAKSFPTSPRGNNVLLSCNLCFHQVYFSLTTSRQLALAFLALSQSSPTLVFLVSSNQTMAQNSLTQSFTT</sequence>
<dbReference type="Proteomes" id="UP001648503">
    <property type="component" value="Unassembled WGS sequence"/>
</dbReference>
<evidence type="ECO:0000313" key="4">
    <source>
        <dbReference type="EMBL" id="KAH6595998.1"/>
    </source>
</evidence>
<dbReference type="InterPro" id="IPR041588">
    <property type="entry name" value="Integrase_H2C2"/>
</dbReference>
<evidence type="ECO:0000259" key="3">
    <source>
        <dbReference type="Pfam" id="PF17921"/>
    </source>
</evidence>
<dbReference type="CDD" id="cd09274">
    <property type="entry name" value="RNase_HI_RT_Ty3"/>
    <property type="match status" value="1"/>
</dbReference>
<organism evidence="4 5">
    <name type="scientific">Batrachochytrium salamandrivorans</name>
    <dbReference type="NCBI Taxonomy" id="1357716"/>
    <lineage>
        <taxon>Eukaryota</taxon>
        <taxon>Fungi</taxon>
        <taxon>Fungi incertae sedis</taxon>
        <taxon>Chytridiomycota</taxon>
        <taxon>Chytridiomycota incertae sedis</taxon>
        <taxon>Chytridiomycetes</taxon>
        <taxon>Rhizophydiales</taxon>
        <taxon>Rhizophydiales incertae sedis</taxon>
        <taxon>Batrachochytrium</taxon>
    </lineage>
</organism>
<dbReference type="Pfam" id="PF17919">
    <property type="entry name" value="RT_RNaseH_2"/>
    <property type="match status" value="1"/>
</dbReference>
<evidence type="ECO:0008006" key="6">
    <source>
        <dbReference type="Google" id="ProtNLM"/>
    </source>
</evidence>
<dbReference type="InterPro" id="IPR050951">
    <property type="entry name" value="Retrovirus_Pol_polyprotein"/>
</dbReference>
<accession>A0ABQ8FFS7</accession>
<reference evidence="4 5" key="1">
    <citation type="submission" date="2021-02" db="EMBL/GenBank/DDBJ databases">
        <title>Variation within the Batrachochytrium salamandrivorans European outbreak.</title>
        <authorList>
            <person name="Kelly M."/>
            <person name="Pasmans F."/>
            <person name="Shea T.P."/>
            <person name="Munoz J.F."/>
            <person name="Carranza S."/>
            <person name="Cuomo C.A."/>
            <person name="Martel A."/>
        </authorList>
    </citation>
    <scope>NUCLEOTIDE SEQUENCE [LARGE SCALE GENOMIC DNA]</scope>
    <source>
        <strain evidence="4 5">AMFP18/2</strain>
    </source>
</reference>
<keyword evidence="5" id="KW-1185">Reference proteome</keyword>
<feature type="domain" description="Integrase zinc-binding" evidence="3">
    <location>
        <begin position="240"/>
        <end position="294"/>
    </location>
</feature>
<protein>
    <recommendedName>
        <fullName evidence="6">Reverse transcriptase/retrotransposon-derived protein RNase H-like domain-containing protein</fullName>
    </recommendedName>
</protein>